<keyword evidence="2" id="KW-0436">Ligase</keyword>
<dbReference type="Pfam" id="PF13193">
    <property type="entry name" value="AMP-binding_C"/>
    <property type="match status" value="1"/>
</dbReference>
<sequence length="538" mass="58520">MPIFSSECPAILIPKVDVYSFLFDSPAFAAKAHHRAVVDLADASTYTYAEIKDRVHRLAAGLHRQGFEKGHVLAVYAQNALDYPTVLFAVLKVGGIVSPANPTYTPDELAYQLKDARANFLVTQSDLLHDALLAASAAGIHKDRIFLISRKGQQGFHGLDDVLTDGLSPHVPLTGDAAAAAVAYLCYSSGTTGRSKGVMTSHYNIVANVCQVLAFESDYGPGDVWMGFLPFYHIYALTWILHVSIAKGISVLVMKRFDLLQYLEAVQTYRVTHVHCAPPVAIQMAKNPLVTKYNLKSIRMLICAAAPLSAQVAQEVYDKTNIPIKQAYGMTEASPISHVSPNDNIIVASCGKLVPNMEARIVSVDTKQDLGIGEEGELWLRGPNIMLGYHNNHEATRNTITSDGWLMTGDIGKVDGQGNYYITDRLKELIKVKGFQVAPADLEALLLTHPGIADAAVIGVPDPYSDQVPKAFVVPKPDATLSSEQVMSYVEGKVAPHKRLKGGVELIHAIPRNPSGKILRRDLRALEVQRRAAVAAKL</sequence>
<dbReference type="CDD" id="cd05911">
    <property type="entry name" value="Firefly_Luc_like"/>
    <property type="match status" value="1"/>
</dbReference>
<evidence type="ECO:0000256" key="3">
    <source>
        <dbReference type="ARBA" id="ARBA00022741"/>
    </source>
</evidence>
<evidence type="ECO:0000259" key="6">
    <source>
        <dbReference type="Pfam" id="PF13193"/>
    </source>
</evidence>
<accession>A0A507D1L0</accession>
<keyword evidence="3" id="KW-0547">Nucleotide-binding</keyword>
<evidence type="ECO:0000256" key="1">
    <source>
        <dbReference type="ARBA" id="ARBA00006432"/>
    </source>
</evidence>
<dbReference type="Gene3D" id="3.30.300.30">
    <property type="match status" value="1"/>
</dbReference>
<dbReference type="InterPro" id="IPR045851">
    <property type="entry name" value="AMP-bd_C_sf"/>
</dbReference>
<dbReference type="Proteomes" id="UP000320475">
    <property type="component" value="Unassembled WGS sequence"/>
</dbReference>
<dbReference type="PANTHER" id="PTHR24096">
    <property type="entry name" value="LONG-CHAIN-FATTY-ACID--COA LIGASE"/>
    <property type="match status" value="1"/>
</dbReference>
<evidence type="ECO:0000313" key="7">
    <source>
        <dbReference type="EMBL" id="TPX45352.1"/>
    </source>
</evidence>
<protein>
    <recommendedName>
        <fullName evidence="9">4-coumarate--CoA ligase</fullName>
    </recommendedName>
</protein>
<evidence type="ECO:0008006" key="9">
    <source>
        <dbReference type="Google" id="ProtNLM"/>
    </source>
</evidence>
<evidence type="ECO:0000256" key="4">
    <source>
        <dbReference type="ARBA" id="ARBA00022840"/>
    </source>
</evidence>
<dbReference type="GO" id="GO:0005524">
    <property type="term" value="F:ATP binding"/>
    <property type="evidence" value="ECO:0007669"/>
    <property type="project" value="UniProtKB-KW"/>
</dbReference>
<dbReference type="VEuPathDB" id="FungiDB:SeMB42_g07428"/>
<dbReference type="Pfam" id="PF00501">
    <property type="entry name" value="AMP-binding"/>
    <property type="match status" value="1"/>
</dbReference>
<name>A0A507D1L0_9FUNG</name>
<dbReference type="InterPro" id="IPR042099">
    <property type="entry name" value="ANL_N_sf"/>
</dbReference>
<comment type="similarity">
    <text evidence="1">Belongs to the ATP-dependent AMP-binding enzyme family.</text>
</comment>
<reference evidence="7 8" key="1">
    <citation type="journal article" date="2019" name="Sci. Rep.">
        <title>Comparative genomics of chytrid fungi reveal insights into the obligate biotrophic and pathogenic lifestyle of Synchytrium endobioticum.</title>
        <authorList>
            <person name="van de Vossenberg B.T.L.H."/>
            <person name="Warris S."/>
            <person name="Nguyen H.D.T."/>
            <person name="van Gent-Pelzer M.P.E."/>
            <person name="Joly D.L."/>
            <person name="van de Geest H.C."/>
            <person name="Bonants P.J.M."/>
            <person name="Smith D.S."/>
            <person name="Levesque C.A."/>
            <person name="van der Lee T.A.J."/>
        </authorList>
    </citation>
    <scope>NUCLEOTIDE SEQUENCE [LARGE SCALE GENOMIC DNA]</scope>
    <source>
        <strain evidence="7 8">LEV6574</strain>
    </source>
</reference>
<dbReference type="OrthoDB" id="1898221at2759"/>
<gene>
    <name evidence="7" type="ORF">SeLEV6574_g03910</name>
</gene>
<dbReference type="InterPro" id="IPR020845">
    <property type="entry name" value="AMP-binding_CS"/>
</dbReference>
<proteinExistence type="inferred from homology"/>
<keyword evidence="4" id="KW-0067">ATP-binding</keyword>
<evidence type="ECO:0000259" key="5">
    <source>
        <dbReference type="Pfam" id="PF00501"/>
    </source>
</evidence>
<evidence type="ECO:0000256" key="2">
    <source>
        <dbReference type="ARBA" id="ARBA00022598"/>
    </source>
</evidence>
<evidence type="ECO:0000313" key="8">
    <source>
        <dbReference type="Proteomes" id="UP000320475"/>
    </source>
</evidence>
<dbReference type="PROSITE" id="PS00455">
    <property type="entry name" value="AMP_BINDING"/>
    <property type="match status" value="1"/>
</dbReference>
<dbReference type="AlphaFoldDB" id="A0A507D1L0"/>
<dbReference type="PANTHER" id="PTHR24096:SF149">
    <property type="entry name" value="AMP-BINDING DOMAIN-CONTAINING PROTEIN-RELATED"/>
    <property type="match status" value="1"/>
</dbReference>
<comment type="caution">
    <text evidence="7">The sequence shown here is derived from an EMBL/GenBank/DDBJ whole genome shotgun (WGS) entry which is preliminary data.</text>
</comment>
<organism evidence="7 8">
    <name type="scientific">Synchytrium endobioticum</name>
    <dbReference type="NCBI Taxonomy" id="286115"/>
    <lineage>
        <taxon>Eukaryota</taxon>
        <taxon>Fungi</taxon>
        <taxon>Fungi incertae sedis</taxon>
        <taxon>Chytridiomycota</taxon>
        <taxon>Chytridiomycota incertae sedis</taxon>
        <taxon>Chytridiomycetes</taxon>
        <taxon>Synchytriales</taxon>
        <taxon>Synchytriaceae</taxon>
        <taxon>Synchytrium</taxon>
    </lineage>
</organism>
<dbReference type="EMBL" id="QEAM01000143">
    <property type="protein sequence ID" value="TPX45352.1"/>
    <property type="molecule type" value="Genomic_DNA"/>
</dbReference>
<dbReference type="InterPro" id="IPR025110">
    <property type="entry name" value="AMP-bd_C"/>
</dbReference>
<dbReference type="FunFam" id="3.40.50.12780:FF:000003">
    <property type="entry name" value="Long-chain-fatty-acid--CoA ligase FadD"/>
    <property type="match status" value="1"/>
</dbReference>
<dbReference type="InterPro" id="IPR000873">
    <property type="entry name" value="AMP-dep_synth/lig_dom"/>
</dbReference>
<dbReference type="GO" id="GO:0016405">
    <property type="term" value="F:CoA-ligase activity"/>
    <property type="evidence" value="ECO:0007669"/>
    <property type="project" value="TreeGrafter"/>
</dbReference>
<dbReference type="FunFam" id="3.30.300.30:FF:000007">
    <property type="entry name" value="4-coumarate--CoA ligase 2"/>
    <property type="match status" value="1"/>
</dbReference>
<feature type="domain" description="AMP-dependent synthetase/ligase" evidence="5">
    <location>
        <begin position="30"/>
        <end position="390"/>
    </location>
</feature>
<dbReference type="Gene3D" id="3.40.50.12780">
    <property type="entry name" value="N-terminal domain of ligase-like"/>
    <property type="match status" value="1"/>
</dbReference>
<dbReference type="SUPFAM" id="SSF56801">
    <property type="entry name" value="Acetyl-CoA synthetase-like"/>
    <property type="match status" value="1"/>
</dbReference>
<feature type="domain" description="AMP-binding enzyme C-terminal" evidence="6">
    <location>
        <begin position="442"/>
        <end position="517"/>
    </location>
</feature>